<sequence>MPTNLVAAAAAFALGYEKQQVGIVKLASCGNESTAAYVSNNRTPVQEGTMSASGTAQGPTRTGDSTSPTFTSPTAKASVAVQLSLPVFGVLAMIALALMV</sequence>
<proteinExistence type="predicted"/>
<evidence type="ECO:0000256" key="1">
    <source>
        <dbReference type="SAM" id="MobiDB-lite"/>
    </source>
</evidence>
<evidence type="ECO:0000313" key="3">
    <source>
        <dbReference type="EMBL" id="RSH78777.1"/>
    </source>
</evidence>
<dbReference type="RefSeq" id="XP_028473924.1">
    <property type="nucleotide sequence ID" value="XM_028617461.1"/>
</dbReference>
<keyword evidence="2" id="KW-0472">Membrane</keyword>
<evidence type="ECO:0000256" key="2">
    <source>
        <dbReference type="SAM" id="Phobius"/>
    </source>
</evidence>
<keyword evidence="4" id="KW-1185">Reference proteome</keyword>
<gene>
    <name evidence="3" type="ORF">EHS24_001684</name>
</gene>
<organism evidence="3 4">
    <name type="scientific">Apiotrichum porosum</name>
    <dbReference type="NCBI Taxonomy" id="105984"/>
    <lineage>
        <taxon>Eukaryota</taxon>
        <taxon>Fungi</taxon>
        <taxon>Dikarya</taxon>
        <taxon>Basidiomycota</taxon>
        <taxon>Agaricomycotina</taxon>
        <taxon>Tremellomycetes</taxon>
        <taxon>Trichosporonales</taxon>
        <taxon>Trichosporonaceae</taxon>
        <taxon>Apiotrichum</taxon>
    </lineage>
</organism>
<keyword evidence="2" id="KW-1133">Transmembrane helix</keyword>
<protein>
    <submittedName>
        <fullName evidence="3">Uncharacterized protein</fullName>
    </submittedName>
</protein>
<feature type="transmembrane region" description="Helical" evidence="2">
    <location>
        <begin position="79"/>
        <end position="99"/>
    </location>
</feature>
<dbReference type="EMBL" id="RSCE01000011">
    <property type="protein sequence ID" value="RSH78777.1"/>
    <property type="molecule type" value="Genomic_DNA"/>
</dbReference>
<dbReference type="AlphaFoldDB" id="A0A427XJ57"/>
<feature type="region of interest" description="Disordered" evidence="1">
    <location>
        <begin position="40"/>
        <end position="71"/>
    </location>
</feature>
<comment type="caution">
    <text evidence="3">The sequence shown here is derived from an EMBL/GenBank/DDBJ whole genome shotgun (WGS) entry which is preliminary data.</text>
</comment>
<accession>A0A427XJ57</accession>
<name>A0A427XJ57_9TREE</name>
<evidence type="ECO:0000313" key="4">
    <source>
        <dbReference type="Proteomes" id="UP000279236"/>
    </source>
</evidence>
<reference evidence="3 4" key="1">
    <citation type="submission" date="2018-11" db="EMBL/GenBank/DDBJ databases">
        <title>Genome sequence of Apiotrichum porosum DSM 27194.</title>
        <authorList>
            <person name="Aliyu H."/>
            <person name="Gorte O."/>
            <person name="Ochsenreither K."/>
        </authorList>
    </citation>
    <scope>NUCLEOTIDE SEQUENCE [LARGE SCALE GENOMIC DNA]</scope>
    <source>
        <strain evidence="3 4">DSM 27194</strain>
    </source>
</reference>
<keyword evidence="2" id="KW-0812">Transmembrane</keyword>
<dbReference type="Proteomes" id="UP000279236">
    <property type="component" value="Unassembled WGS sequence"/>
</dbReference>
<dbReference type="GeneID" id="39586227"/>